<dbReference type="PANTHER" id="PTHR22916">
    <property type="entry name" value="GLYCOSYLTRANSFERASE"/>
    <property type="match status" value="1"/>
</dbReference>
<keyword evidence="2" id="KW-0328">Glycosyltransferase</keyword>
<dbReference type="AlphaFoldDB" id="A0AA95HT62"/>
<dbReference type="InterPro" id="IPR001173">
    <property type="entry name" value="Glyco_trans_2-like"/>
</dbReference>
<dbReference type="EC" id="2.4.-.-" evidence="2"/>
<dbReference type="Gene3D" id="3.90.550.10">
    <property type="entry name" value="Spore Coat Polysaccharide Biosynthesis Protein SpsA, Chain A"/>
    <property type="match status" value="1"/>
</dbReference>
<evidence type="ECO:0000313" key="2">
    <source>
        <dbReference type="EMBL" id="WHX09182.1"/>
    </source>
</evidence>
<dbReference type="PANTHER" id="PTHR22916:SF3">
    <property type="entry name" value="UDP-GLCNAC:BETAGAL BETA-1,3-N-ACETYLGLUCOSAMINYLTRANSFERASE-LIKE PROTEIN 1"/>
    <property type="match status" value="1"/>
</dbReference>
<evidence type="ECO:0000313" key="3">
    <source>
        <dbReference type="Proteomes" id="UP001177934"/>
    </source>
</evidence>
<organism evidence="2 3">
    <name type="scientific">Phocaeicola dorei</name>
    <dbReference type="NCBI Taxonomy" id="357276"/>
    <lineage>
        <taxon>Bacteria</taxon>
        <taxon>Pseudomonadati</taxon>
        <taxon>Bacteroidota</taxon>
        <taxon>Bacteroidia</taxon>
        <taxon>Bacteroidales</taxon>
        <taxon>Bacteroidaceae</taxon>
        <taxon>Phocaeicola</taxon>
    </lineage>
</organism>
<sequence>MKVSIFIPVYNGEKYIGKTLDSILSQSYTNFEILCVDDSSVDNSWDVLLDYQKKDDRVKIYRKENEGNVPFSWRFILPKISGEWTLYLSQDDFLENDSLEKLCRRQLETGADAVIPKTIYYYATQKNNHVQLGLNGNISPVINGCQAFMLSLDYSIPGHVLWNMDVIRANSDIPTDTFDSDDYMQRVWFYHCKKVAFSDAAYYYRQDNSDAITKKLGIIGLKH</sequence>
<evidence type="ECO:0000259" key="1">
    <source>
        <dbReference type="Pfam" id="PF00535"/>
    </source>
</evidence>
<dbReference type="EMBL" id="CP126056">
    <property type="protein sequence ID" value="WHX09182.1"/>
    <property type="molecule type" value="Genomic_DNA"/>
</dbReference>
<dbReference type="Pfam" id="PF00535">
    <property type="entry name" value="Glycos_transf_2"/>
    <property type="match status" value="1"/>
</dbReference>
<gene>
    <name evidence="2" type="ORF">QNN11_17660</name>
</gene>
<proteinExistence type="predicted"/>
<dbReference type="GO" id="GO:0016758">
    <property type="term" value="F:hexosyltransferase activity"/>
    <property type="evidence" value="ECO:0007669"/>
    <property type="project" value="UniProtKB-ARBA"/>
</dbReference>
<dbReference type="CDD" id="cd00761">
    <property type="entry name" value="Glyco_tranf_GTA_type"/>
    <property type="match status" value="1"/>
</dbReference>
<name>A0AA95HT62_9BACT</name>
<protein>
    <submittedName>
        <fullName evidence="2">Glycosyltransferase family A protein</fullName>
        <ecNumber evidence="2">2.4.-.-</ecNumber>
    </submittedName>
</protein>
<reference evidence="2" key="1">
    <citation type="journal article" date="2023" name="Nat. Commun.">
        <title>Identification of a novel Human Milk Oligosaccharides utilization cluster in the infant gut commensal Bacteroides dorei.</title>
        <authorList>
            <person name="Kijner S."/>
            <person name="Ennis D."/>
            <person name="Shmorak S."/>
            <person name="Florentin A."/>
            <person name="Yassour M."/>
        </authorList>
    </citation>
    <scope>NUCLEOTIDE SEQUENCE</scope>
    <source>
        <strain evidence="2">2</strain>
    </source>
</reference>
<dbReference type="Proteomes" id="UP001177934">
    <property type="component" value="Chromosome"/>
</dbReference>
<dbReference type="SUPFAM" id="SSF53448">
    <property type="entry name" value="Nucleotide-diphospho-sugar transferases"/>
    <property type="match status" value="1"/>
</dbReference>
<keyword evidence="2" id="KW-0808">Transferase</keyword>
<feature type="domain" description="Glycosyltransferase 2-like" evidence="1">
    <location>
        <begin position="4"/>
        <end position="131"/>
    </location>
</feature>
<accession>A0AA95HT62</accession>
<dbReference type="InterPro" id="IPR029044">
    <property type="entry name" value="Nucleotide-diphossugar_trans"/>
</dbReference>